<feature type="repeat" description="WD" evidence="5">
    <location>
        <begin position="429"/>
        <end position="461"/>
    </location>
</feature>
<dbReference type="PROSITE" id="PS00678">
    <property type="entry name" value="WD_REPEATS_1"/>
    <property type="match status" value="4"/>
</dbReference>
<dbReference type="Pfam" id="PF00400">
    <property type="entry name" value="WD40"/>
    <property type="match status" value="10"/>
</dbReference>
<dbReference type="EMBL" id="LVLJ01002405">
    <property type="protein sequence ID" value="OAE25075.1"/>
    <property type="molecule type" value="Genomic_DNA"/>
</dbReference>
<dbReference type="GO" id="GO:0000480">
    <property type="term" value="P:endonucleolytic cleavage in 5'-ETS of tricistronic rRNA transcript (SSU-rRNA, 5.8S rRNA, LSU-rRNA)"/>
    <property type="evidence" value="ECO:0007669"/>
    <property type="project" value="TreeGrafter"/>
</dbReference>
<comment type="caution">
    <text evidence="8">The sequence shown here is derived from an EMBL/GenBank/DDBJ whole genome shotgun (WGS) entry which is preliminary data.</text>
</comment>
<dbReference type="GO" id="GO:0034511">
    <property type="term" value="F:U3 snoRNA binding"/>
    <property type="evidence" value="ECO:0007669"/>
    <property type="project" value="TreeGrafter"/>
</dbReference>
<dbReference type="GO" id="GO:0030686">
    <property type="term" value="C:90S preribosome"/>
    <property type="evidence" value="ECO:0007669"/>
    <property type="project" value="TreeGrafter"/>
</dbReference>
<dbReference type="SMART" id="SM00320">
    <property type="entry name" value="WD40"/>
    <property type="match status" value="11"/>
</dbReference>
<dbReference type="PROSITE" id="PS50082">
    <property type="entry name" value="WD_REPEATS_2"/>
    <property type="match status" value="10"/>
</dbReference>
<feature type="region of interest" description="Disordered" evidence="6">
    <location>
        <begin position="879"/>
        <end position="904"/>
    </location>
</feature>
<feature type="repeat" description="WD" evidence="5">
    <location>
        <begin position="99"/>
        <end position="140"/>
    </location>
</feature>
<dbReference type="InterPro" id="IPR013934">
    <property type="entry name" value="Utp13_C"/>
</dbReference>
<feature type="compositionally biased region" description="Low complexity" evidence="6">
    <location>
        <begin position="883"/>
        <end position="892"/>
    </location>
</feature>
<gene>
    <name evidence="8" type="ORF">AXG93_1163s1100</name>
</gene>
<keyword evidence="3" id="KW-0677">Repeat</keyword>
<evidence type="ECO:0000256" key="3">
    <source>
        <dbReference type="ARBA" id="ARBA00022737"/>
    </source>
</evidence>
<evidence type="ECO:0000256" key="2">
    <source>
        <dbReference type="ARBA" id="ARBA00022574"/>
    </source>
</evidence>
<evidence type="ECO:0000256" key="5">
    <source>
        <dbReference type="PROSITE-ProRule" id="PRU00221"/>
    </source>
</evidence>
<keyword evidence="4" id="KW-0539">Nucleus</keyword>
<dbReference type="InterPro" id="IPR019775">
    <property type="entry name" value="WD40_repeat_CS"/>
</dbReference>
<evidence type="ECO:0000256" key="1">
    <source>
        <dbReference type="ARBA" id="ARBA00004604"/>
    </source>
</evidence>
<feature type="repeat" description="WD" evidence="5">
    <location>
        <begin position="384"/>
        <end position="428"/>
    </location>
</feature>
<dbReference type="PRINTS" id="PR00320">
    <property type="entry name" value="GPROTEINBRPT"/>
</dbReference>
<feature type="repeat" description="WD" evidence="5">
    <location>
        <begin position="57"/>
        <end position="98"/>
    </location>
</feature>
<dbReference type="AlphaFoldDB" id="A0A176VY47"/>
<feature type="repeat" description="WD" evidence="5">
    <location>
        <begin position="608"/>
        <end position="639"/>
    </location>
</feature>
<dbReference type="PANTHER" id="PTHR19854">
    <property type="entry name" value="TRANSDUCIN BETA-LIKE 3"/>
    <property type="match status" value="1"/>
</dbReference>
<name>A0A176VY47_MARPO</name>
<feature type="repeat" description="WD" evidence="5">
    <location>
        <begin position="185"/>
        <end position="220"/>
    </location>
</feature>
<reference evidence="8" key="1">
    <citation type="submission" date="2016-03" db="EMBL/GenBank/DDBJ databases">
        <title>Mechanisms controlling the formation of the plant cell surface in tip-growing cells are functionally conserved among land plants.</title>
        <authorList>
            <person name="Honkanen S."/>
            <person name="Jones V.A."/>
            <person name="Morieri G."/>
            <person name="Champion C."/>
            <person name="Hetherington A.J."/>
            <person name="Kelly S."/>
            <person name="Saint-Marcoux D."/>
            <person name="Proust H."/>
            <person name="Prescott H."/>
            <person name="Dolan L."/>
        </authorList>
    </citation>
    <scope>NUCLEOTIDE SEQUENCE [LARGE SCALE GENOMIC DNA]</scope>
    <source>
        <tissue evidence="8">Whole gametophyte</tissue>
    </source>
</reference>
<accession>A0A176VY47</accession>
<dbReference type="InterPro" id="IPR036322">
    <property type="entry name" value="WD40_repeat_dom_sf"/>
</dbReference>
<dbReference type="PANTHER" id="PTHR19854:SF15">
    <property type="entry name" value="TRANSDUCIN BETA-LIKE PROTEIN 3"/>
    <property type="match status" value="1"/>
</dbReference>
<dbReference type="Proteomes" id="UP000077202">
    <property type="component" value="Unassembled WGS sequence"/>
</dbReference>
<feature type="repeat" description="WD" evidence="5">
    <location>
        <begin position="566"/>
        <end position="607"/>
    </location>
</feature>
<dbReference type="InterPro" id="IPR015943">
    <property type="entry name" value="WD40/YVTN_repeat-like_dom_sf"/>
</dbReference>
<dbReference type="GO" id="GO:0000472">
    <property type="term" value="P:endonucleolytic cleavage to generate mature 5'-end of SSU-rRNA from (SSU-rRNA, 5.8S rRNA, LSU-rRNA)"/>
    <property type="evidence" value="ECO:0007669"/>
    <property type="project" value="TreeGrafter"/>
</dbReference>
<dbReference type="CDD" id="cd00200">
    <property type="entry name" value="WD40"/>
    <property type="match status" value="2"/>
</dbReference>
<dbReference type="InterPro" id="IPR020472">
    <property type="entry name" value="WD40_PAC1"/>
</dbReference>
<evidence type="ECO:0000259" key="7">
    <source>
        <dbReference type="Pfam" id="PF08625"/>
    </source>
</evidence>
<dbReference type="PROSITE" id="PS50294">
    <property type="entry name" value="WD_REPEATS_REGION"/>
    <property type="match status" value="9"/>
</dbReference>
<dbReference type="GO" id="GO:0032040">
    <property type="term" value="C:small-subunit processome"/>
    <property type="evidence" value="ECO:0007669"/>
    <property type="project" value="InterPro"/>
</dbReference>
<feature type="repeat" description="WD" evidence="5">
    <location>
        <begin position="141"/>
        <end position="184"/>
    </location>
</feature>
<sequence length="904" mass="98819">MASALAYKKNFKASAALELFYTGGPVALSPDATSVACACSDDIKIVDVETGKVTATLKGDSELVTALCFGSDGKSLLSASRSLQVRLWDISSGTCLRSWKAHDAPVANMVLDSSGGLLATASADKSVLVWDVDGGFCTHAFRGHKGIVTSVVFHPDTKRLLLFSASDDGTVRVWDLLKKSCIHILDKHFSAVTSLAVSTDGWTLLSAGRDKVVNVWDLKSFVLRTTVPVYETLEAVCIVPDGCGLPGSSAKVGGSGVRFLTVGDLSVVRVWNSEGASLLYTQKSSVASSSSKNDDSKGGILYATVAPGDRIMCVTSDQCLLFYESVPGEGGDPDFKLSKRLIGYNEEIIDLKYVGVDSTRLAVATNLEQVRIYDMESMACLQELVGHTDIVLCLDTCFTSSGQPLLVSSGKDNSARLWDLETGTCMGIATGHMAAVGAVVFSKKRKNFFVSGSSDRTIKLWPFEANINEPGEPSKLTSKAVVAAHDKDINALAVAPNDSLVCSASQDRTAKVWKLPELTLVITLAGHKRGVWCVEFSPVDQCIMTGSGDKTIRIWSLSDGSCLKTFEGHTASVLKVGFITRGTQIISAGADGLVKLWTIKNNECTNTFDNHEDKIWALAVSGDGDNIATGGADSLVNLWVDCTVEDEEESYRQEEEEALKDQDLANALKETNYVKAVQLAFELKRPYRLLNVFEEVYRMSSHTIHHSLTISVVLTGACRNEDSTTQMQTILQALGKEHLRLLLEYIRDWNSKSKFCHIAQRVMYSMFHVISPIDLIKVPGIRELLEGILPYSQRHFSRIDRLTRSTFLLDFVLSSMSSLLPSEDKRLLTIEPEVEPDIEHATFEPPLDSANRKRDAMLEEVDAQLELIAAMKEHVDSRMSDAEVVPDVTPEVEVSRKKRRKQKH</sequence>
<evidence type="ECO:0000313" key="8">
    <source>
        <dbReference type="EMBL" id="OAE25075.1"/>
    </source>
</evidence>
<feature type="repeat" description="WD" evidence="5">
    <location>
        <begin position="482"/>
        <end position="523"/>
    </location>
</feature>
<feature type="repeat" description="WD" evidence="5">
    <location>
        <begin position="524"/>
        <end position="565"/>
    </location>
</feature>
<dbReference type="InterPro" id="IPR001680">
    <property type="entry name" value="WD40_rpt"/>
</dbReference>
<comment type="subcellular location">
    <subcellularLocation>
        <location evidence="1">Nucleus</location>
        <location evidence="1">Nucleolus</location>
    </subcellularLocation>
</comment>
<evidence type="ECO:0000313" key="9">
    <source>
        <dbReference type="Proteomes" id="UP000077202"/>
    </source>
</evidence>
<organism evidence="8 9">
    <name type="scientific">Marchantia polymorpha subsp. ruderalis</name>
    <dbReference type="NCBI Taxonomy" id="1480154"/>
    <lineage>
        <taxon>Eukaryota</taxon>
        <taxon>Viridiplantae</taxon>
        <taxon>Streptophyta</taxon>
        <taxon>Embryophyta</taxon>
        <taxon>Marchantiophyta</taxon>
        <taxon>Marchantiopsida</taxon>
        <taxon>Marchantiidae</taxon>
        <taxon>Marchantiales</taxon>
        <taxon>Marchantiaceae</taxon>
        <taxon>Marchantia</taxon>
    </lineage>
</organism>
<evidence type="ECO:0000256" key="6">
    <source>
        <dbReference type="SAM" id="MobiDB-lite"/>
    </source>
</evidence>
<keyword evidence="2 5" id="KW-0853">WD repeat</keyword>
<dbReference type="Pfam" id="PF08625">
    <property type="entry name" value="Utp13"/>
    <property type="match status" value="1"/>
</dbReference>
<keyword evidence="9" id="KW-1185">Reference proteome</keyword>
<protein>
    <recommendedName>
        <fullName evidence="7">U3 small nucleolar RNA-associated protein 13 C-terminal domain-containing protein</fullName>
    </recommendedName>
</protein>
<proteinExistence type="predicted"/>
<evidence type="ECO:0000256" key="4">
    <source>
        <dbReference type="ARBA" id="ARBA00023242"/>
    </source>
</evidence>
<dbReference type="Gene3D" id="2.130.10.10">
    <property type="entry name" value="YVTN repeat-like/Quinoprotein amine dehydrogenase"/>
    <property type="match status" value="4"/>
</dbReference>
<dbReference type="SUPFAM" id="SSF50978">
    <property type="entry name" value="WD40 repeat-like"/>
    <property type="match status" value="2"/>
</dbReference>
<feature type="domain" description="U3 small nucleolar RNA-associated protein 13 C-terminal" evidence="7">
    <location>
        <begin position="661"/>
        <end position="816"/>
    </location>
</feature>